<feature type="signal peptide" evidence="1">
    <location>
        <begin position="1"/>
        <end position="23"/>
    </location>
</feature>
<dbReference type="Proteomes" id="UP000824076">
    <property type="component" value="Unassembled WGS sequence"/>
</dbReference>
<accession>A0A9D1IL44</accession>
<dbReference type="PROSITE" id="PS51257">
    <property type="entry name" value="PROKAR_LIPOPROTEIN"/>
    <property type="match status" value="1"/>
</dbReference>
<organism evidence="2 3">
    <name type="scientific">Candidatus Limisoma intestinavium</name>
    <dbReference type="NCBI Taxonomy" id="2840856"/>
    <lineage>
        <taxon>Bacteria</taxon>
        <taxon>Pseudomonadati</taxon>
        <taxon>Bacteroidota</taxon>
        <taxon>Bacteroidia</taxon>
        <taxon>Bacteroidales</taxon>
        <taxon>Candidatus Limisoma</taxon>
    </lineage>
</organism>
<dbReference type="EMBL" id="DVMS01000182">
    <property type="protein sequence ID" value="HIU39287.1"/>
    <property type="molecule type" value="Genomic_DNA"/>
</dbReference>
<comment type="caution">
    <text evidence="2">The sequence shown here is derived from an EMBL/GenBank/DDBJ whole genome shotgun (WGS) entry which is preliminary data.</text>
</comment>
<keyword evidence="1" id="KW-0732">Signal</keyword>
<dbReference type="AlphaFoldDB" id="A0A9D1IL44"/>
<evidence type="ECO:0008006" key="4">
    <source>
        <dbReference type="Google" id="ProtNLM"/>
    </source>
</evidence>
<feature type="chain" id="PRO_5038931859" description="Lipoprotein" evidence="1">
    <location>
        <begin position="24"/>
        <end position="118"/>
    </location>
</feature>
<sequence length="118" mass="12935">MKKIIIPSIVLLFACSCSSYKIANSMWYNVTPSELQGAKGEVVNGLYFYEDGNVSMKTAVVSDTTIIAKPILTGWGTYSHSGTIKKGIRLKINTAFKLDEKAVDYDGIITKNGMLLYA</sequence>
<feature type="non-terminal residue" evidence="2">
    <location>
        <position position="118"/>
    </location>
</feature>
<gene>
    <name evidence="2" type="ORF">IAD18_06440</name>
</gene>
<evidence type="ECO:0000313" key="2">
    <source>
        <dbReference type="EMBL" id="HIU39287.1"/>
    </source>
</evidence>
<proteinExistence type="predicted"/>
<protein>
    <recommendedName>
        <fullName evidence="4">Lipoprotein</fullName>
    </recommendedName>
</protein>
<name>A0A9D1IL44_9BACT</name>
<reference evidence="2" key="2">
    <citation type="journal article" date="2021" name="PeerJ">
        <title>Extensive microbial diversity within the chicken gut microbiome revealed by metagenomics and culture.</title>
        <authorList>
            <person name="Gilroy R."/>
            <person name="Ravi A."/>
            <person name="Getino M."/>
            <person name="Pursley I."/>
            <person name="Horton D.L."/>
            <person name="Alikhan N.F."/>
            <person name="Baker D."/>
            <person name="Gharbi K."/>
            <person name="Hall N."/>
            <person name="Watson M."/>
            <person name="Adriaenssens E.M."/>
            <person name="Foster-Nyarko E."/>
            <person name="Jarju S."/>
            <person name="Secka A."/>
            <person name="Antonio M."/>
            <person name="Oren A."/>
            <person name="Chaudhuri R.R."/>
            <person name="La Ragione R."/>
            <person name="Hildebrand F."/>
            <person name="Pallen M.J."/>
        </authorList>
    </citation>
    <scope>NUCLEOTIDE SEQUENCE</scope>
    <source>
        <strain evidence="2">17073</strain>
    </source>
</reference>
<evidence type="ECO:0000256" key="1">
    <source>
        <dbReference type="SAM" id="SignalP"/>
    </source>
</evidence>
<evidence type="ECO:0000313" key="3">
    <source>
        <dbReference type="Proteomes" id="UP000824076"/>
    </source>
</evidence>
<reference evidence="2" key="1">
    <citation type="submission" date="2020-10" db="EMBL/GenBank/DDBJ databases">
        <authorList>
            <person name="Gilroy R."/>
        </authorList>
    </citation>
    <scope>NUCLEOTIDE SEQUENCE</scope>
    <source>
        <strain evidence="2">17073</strain>
    </source>
</reference>